<dbReference type="SUPFAM" id="SSF51735">
    <property type="entry name" value="NAD(P)-binding Rossmann-fold domains"/>
    <property type="match status" value="1"/>
</dbReference>
<evidence type="ECO:0000313" key="4">
    <source>
        <dbReference type="Proteomes" id="UP000759131"/>
    </source>
</evidence>
<dbReference type="Gene3D" id="3.90.180.10">
    <property type="entry name" value="Medium-chain alcohol dehydrogenases, catalytic domain"/>
    <property type="match status" value="1"/>
</dbReference>
<dbReference type="GO" id="GO:0016740">
    <property type="term" value="F:transferase activity"/>
    <property type="evidence" value="ECO:0007669"/>
    <property type="project" value="UniProtKB-KW"/>
</dbReference>
<dbReference type="PANTHER" id="PTHR45681:SF6">
    <property type="entry name" value="POLYKETIDE SYNTHASE 37"/>
    <property type="match status" value="1"/>
</dbReference>
<gene>
    <name evidence="3" type="ORF">OSB1V03_LOCUS5244</name>
</gene>
<dbReference type="InterPro" id="IPR013149">
    <property type="entry name" value="ADH-like_C"/>
</dbReference>
<evidence type="ECO:0000256" key="1">
    <source>
        <dbReference type="ARBA" id="ARBA00022679"/>
    </source>
</evidence>
<dbReference type="Proteomes" id="UP000759131">
    <property type="component" value="Unassembled WGS sequence"/>
</dbReference>
<evidence type="ECO:0000313" key="3">
    <source>
        <dbReference type="EMBL" id="CAD7624805.1"/>
    </source>
</evidence>
<evidence type="ECO:0000259" key="2">
    <source>
        <dbReference type="SMART" id="SM00829"/>
    </source>
</evidence>
<dbReference type="CDD" id="cd05195">
    <property type="entry name" value="enoyl_red"/>
    <property type="match status" value="1"/>
</dbReference>
<reference evidence="3" key="1">
    <citation type="submission" date="2020-11" db="EMBL/GenBank/DDBJ databases">
        <authorList>
            <person name="Tran Van P."/>
        </authorList>
    </citation>
    <scope>NUCLEOTIDE SEQUENCE</scope>
</reference>
<feature type="domain" description="Enoyl reductase (ER)" evidence="2">
    <location>
        <begin position="1"/>
        <end position="118"/>
    </location>
</feature>
<dbReference type="InterPro" id="IPR020843">
    <property type="entry name" value="ER"/>
</dbReference>
<dbReference type="InterPro" id="IPR036291">
    <property type="entry name" value="NAD(P)-bd_dom_sf"/>
</dbReference>
<accession>A0A7R9PXW3</accession>
<keyword evidence="1" id="KW-0808">Transferase</keyword>
<proteinExistence type="predicted"/>
<name>A0A7R9PXW3_9ACAR</name>
<dbReference type="InterPro" id="IPR050444">
    <property type="entry name" value="Polyketide_Synthase"/>
</dbReference>
<dbReference type="PANTHER" id="PTHR45681">
    <property type="entry name" value="POLYKETIDE SYNTHASE 44-RELATED"/>
    <property type="match status" value="1"/>
</dbReference>
<keyword evidence="4" id="KW-1185">Reference proteome</keyword>
<dbReference type="EMBL" id="CAJPIZ010002578">
    <property type="protein sequence ID" value="CAG2105235.1"/>
    <property type="molecule type" value="Genomic_DNA"/>
</dbReference>
<dbReference type="OrthoDB" id="329835at2759"/>
<dbReference type="GO" id="GO:0016491">
    <property type="term" value="F:oxidoreductase activity"/>
    <property type="evidence" value="ECO:0007669"/>
    <property type="project" value="InterPro"/>
</dbReference>
<organism evidence="3">
    <name type="scientific">Medioppia subpectinata</name>
    <dbReference type="NCBI Taxonomy" id="1979941"/>
    <lineage>
        <taxon>Eukaryota</taxon>
        <taxon>Metazoa</taxon>
        <taxon>Ecdysozoa</taxon>
        <taxon>Arthropoda</taxon>
        <taxon>Chelicerata</taxon>
        <taxon>Arachnida</taxon>
        <taxon>Acari</taxon>
        <taxon>Acariformes</taxon>
        <taxon>Sarcoptiformes</taxon>
        <taxon>Oribatida</taxon>
        <taxon>Brachypylina</taxon>
        <taxon>Oppioidea</taxon>
        <taxon>Oppiidae</taxon>
        <taxon>Medioppia</taxon>
    </lineage>
</organism>
<protein>
    <recommendedName>
        <fullName evidence="2">Enoyl reductase (ER) domain-containing protein</fullName>
    </recommendedName>
</protein>
<sequence>MGCKVLVTVGNNEKREFIRKKFGIADKYIGNSHDSSFEKQFMKVTKGKGVDVVLNSLTEDKLQASVRCLAANGRFLEIGKYDMQMNKNLGLFSFLNNITFHGVGLDCIFREGPNSPQLKS</sequence>
<dbReference type="Pfam" id="PF00107">
    <property type="entry name" value="ADH_zinc_N"/>
    <property type="match status" value="1"/>
</dbReference>
<dbReference type="AlphaFoldDB" id="A0A7R9PXW3"/>
<dbReference type="SMART" id="SM00829">
    <property type="entry name" value="PKS_ER"/>
    <property type="match status" value="1"/>
</dbReference>
<dbReference type="EMBL" id="OC857153">
    <property type="protein sequence ID" value="CAD7624805.1"/>
    <property type="molecule type" value="Genomic_DNA"/>
</dbReference>